<accession>A0ABT1N8Y7</accession>
<dbReference type="RefSeq" id="WP_255045296.1">
    <property type="nucleotide sequence ID" value="NZ_JANEYT010000121.1"/>
</dbReference>
<comment type="caution">
    <text evidence="6">The sequence shown here is derived from an EMBL/GenBank/DDBJ whole genome shotgun (WGS) entry which is preliminary data.</text>
</comment>
<evidence type="ECO:0000256" key="2">
    <source>
        <dbReference type="ARBA" id="ARBA00022723"/>
    </source>
</evidence>
<evidence type="ECO:0000256" key="4">
    <source>
        <dbReference type="ARBA" id="ARBA00022837"/>
    </source>
</evidence>
<dbReference type="InterPro" id="IPR024607">
    <property type="entry name" value="Sulfatase_CS"/>
</dbReference>
<protein>
    <submittedName>
        <fullName evidence="6">Sulfatase</fullName>
    </submittedName>
</protein>
<evidence type="ECO:0000256" key="1">
    <source>
        <dbReference type="ARBA" id="ARBA00008779"/>
    </source>
</evidence>
<evidence type="ECO:0000259" key="5">
    <source>
        <dbReference type="Pfam" id="PF00884"/>
    </source>
</evidence>
<keyword evidence="2" id="KW-0479">Metal-binding</keyword>
<dbReference type="PROSITE" id="PS00149">
    <property type="entry name" value="SULFATASE_2"/>
    <property type="match status" value="1"/>
</dbReference>
<evidence type="ECO:0000313" key="6">
    <source>
        <dbReference type="EMBL" id="MCQ1061191.1"/>
    </source>
</evidence>
<dbReference type="InterPro" id="IPR017850">
    <property type="entry name" value="Alkaline_phosphatase_core_sf"/>
</dbReference>
<keyword evidence="3" id="KW-0378">Hydrolase</keyword>
<name>A0ABT1N8Y7_9GAMM</name>
<comment type="similarity">
    <text evidence="1">Belongs to the sulfatase family.</text>
</comment>
<sequence length="469" mass="53786">MNFSDTKPNLLLVFSDQHRWCDLGYMGNKEVLTPNFDAFADKAAVMSHCISNTPVCVPARGSLLTALTPVRHKAISNDLAIDHQVQSIAHLMNDAGYHTGYVGKWHLAGIPRDAAIAEDHRLGFCEWKVANCTHDYMDSYYHDEQNRYHKIDGYEPENQTDLAIQFIKDHSLVEPWGLVLSWGPPHDPYDQVPDRYKVLYQDLDPELRGNVTIPAYYRPGRELDEQGLKQSLRGYYAHITALDEQFGRLLRTLEETNQLDNTIVVYTSDHGDMLGSQGATNKQWPYDESIRVPLMVYWQGHTKQLWSDELIGLIDLPSSLMQMMGLEFDLAKDNKSIDGKKLAGLFFDPGAQGQSACYLADHIACHQAYWRGGSEWRGIRNKRYTYACMATGDEFLLYDNELDPLQRRNLVDDKDYQGIKNSLHQELVSLVNQYDGFYPYKEFVMQYGLLEEWNVSQNYFGLPTIEDTP</sequence>
<dbReference type="Gene3D" id="3.40.720.10">
    <property type="entry name" value="Alkaline Phosphatase, subunit A"/>
    <property type="match status" value="1"/>
</dbReference>
<evidence type="ECO:0000256" key="3">
    <source>
        <dbReference type="ARBA" id="ARBA00022801"/>
    </source>
</evidence>
<organism evidence="6 7">
    <name type="scientific">Photobacterium pectinilyticum</name>
    <dbReference type="NCBI Taxonomy" id="2906793"/>
    <lineage>
        <taxon>Bacteria</taxon>
        <taxon>Pseudomonadati</taxon>
        <taxon>Pseudomonadota</taxon>
        <taxon>Gammaproteobacteria</taxon>
        <taxon>Vibrionales</taxon>
        <taxon>Vibrionaceae</taxon>
        <taxon>Photobacterium</taxon>
    </lineage>
</organism>
<dbReference type="EMBL" id="JANEYT010000121">
    <property type="protein sequence ID" value="MCQ1061191.1"/>
    <property type="molecule type" value="Genomic_DNA"/>
</dbReference>
<dbReference type="PANTHER" id="PTHR42693:SF53">
    <property type="entry name" value="ENDO-4-O-SULFATASE"/>
    <property type="match status" value="1"/>
</dbReference>
<gene>
    <name evidence="6" type="ORF">NHN17_24455</name>
</gene>
<proteinExistence type="inferred from homology"/>
<reference evidence="6 7" key="1">
    <citation type="submission" date="2022-07" db="EMBL/GenBank/DDBJ databases">
        <title>Photobacterium pectinilyticum sp. nov., a marine bacterium isolated from surface seawater of Qingdao offshore.</title>
        <authorList>
            <person name="Wang X."/>
        </authorList>
    </citation>
    <scope>NUCLEOTIDE SEQUENCE [LARGE SCALE GENOMIC DNA]</scope>
    <source>
        <strain evidence="6 7">ZSDE20</strain>
    </source>
</reference>
<dbReference type="CDD" id="cd16034">
    <property type="entry name" value="sulfatase_like"/>
    <property type="match status" value="1"/>
</dbReference>
<dbReference type="Pfam" id="PF00884">
    <property type="entry name" value="Sulfatase"/>
    <property type="match status" value="1"/>
</dbReference>
<dbReference type="SUPFAM" id="SSF53649">
    <property type="entry name" value="Alkaline phosphatase-like"/>
    <property type="match status" value="1"/>
</dbReference>
<keyword evidence="4" id="KW-0106">Calcium</keyword>
<feature type="domain" description="Sulfatase N-terminal" evidence="5">
    <location>
        <begin position="8"/>
        <end position="325"/>
    </location>
</feature>
<dbReference type="InterPro" id="IPR000917">
    <property type="entry name" value="Sulfatase_N"/>
</dbReference>
<evidence type="ECO:0000313" key="7">
    <source>
        <dbReference type="Proteomes" id="UP001524460"/>
    </source>
</evidence>
<dbReference type="InterPro" id="IPR050738">
    <property type="entry name" value="Sulfatase"/>
</dbReference>
<dbReference type="Proteomes" id="UP001524460">
    <property type="component" value="Unassembled WGS sequence"/>
</dbReference>
<keyword evidence="7" id="KW-1185">Reference proteome</keyword>
<dbReference type="PANTHER" id="PTHR42693">
    <property type="entry name" value="ARYLSULFATASE FAMILY MEMBER"/>
    <property type="match status" value="1"/>
</dbReference>